<dbReference type="Proteomes" id="UP000635606">
    <property type="component" value="Unassembled WGS sequence"/>
</dbReference>
<dbReference type="RefSeq" id="WP_203931352.1">
    <property type="nucleotide sequence ID" value="NZ_BOPH01000088.1"/>
</dbReference>
<dbReference type="Gene3D" id="3.40.109.10">
    <property type="entry name" value="NADH Oxidase"/>
    <property type="match status" value="1"/>
</dbReference>
<proteinExistence type="predicted"/>
<sequence length="317" mass="33909">MTWNLTPERFAALVADAVRAPSMHNTQPWRFRLSGQAVDVLLNDDRVLPVGDPTGRAARVACGAAVFNLRMALAVDGTPAAVRLWPEPDVIARLTAADARPATPAERRLYAAIPRRHSNRDPFADVPVPADARTGLVRAAHDEGGWLHLAESAADAEATADLIREADRLLRSDTGYLTELASWTGVGAHATEGVPRDAGGPEPDQYELLTRRDFAGPATARSFEREPLIAVLGAGGDLAGDQVVAGMALQRVLLTATDLGLAASIFTQPIDHPDTRERLRAVCRQPFPPYAVLRLGYGTAAHRSGRRPVTDAIVPPG</sequence>
<dbReference type="SUPFAM" id="SSF55469">
    <property type="entry name" value="FMN-dependent nitroreductase-like"/>
    <property type="match status" value="2"/>
</dbReference>
<dbReference type="GO" id="GO:0016491">
    <property type="term" value="F:oxidoreductase activity"/>
    <property type="evidence" value="ECO:0007669"/>
    <property type="project" value="InterPro"/>
</dbReference>
<dbReference type="InterPro" id="IPR050627">
    <property type="entry name" value="Nitroreductase/BluB"/>
</dbReference>
<accession>A0A8J4EE94</accession>
<dbReference type="PANTHER" id="PTHR23026">
    <property type="entry name" value="NADPH NITROREDUCTASE"/>
    <property type="match status" value="1"/>
</dbReference>
<evidence type="ECO:0008006" key="3">
    <source>
        <dbReference type="Google" id="ProtNLM"/>
    </source>
</evidence>
<dbReference type="NCBIfam" id="NF047509">
    <property type="entry name" value="Rv3131_FMN_oxido"/>
    <property type="match status" value="1"/>
</dbReference>
<dbReference type="InterPro" id="IPR000415">
    <property type="entry name" value="Nitroreductase-like"/>
</dbReference>
<dbReference type="AlphaFoldDB" id="A0A8J4EE94"/>
<evidence type="ECO:0000313" key="2">
    <source>
        <dbReference type="Proteomes" id="UP000635606"/>
    </source>
</evidence>
<dbReference type="PANTHER" id="PTHR23026:SF123">
    <property type="entry name" value="NAD(P)H NITROREDUCTASE RV3131-RELATED"/>
    <property type="match status" value="1"/>
</dbReference>
<gene>
    <name evidence="1" type="ORF">Voc01_064030</name>
</gene>
<keyword evidence="2" id="KW-1185">Reference proteome</keyword>
<name>A0A8J4EE94_9ACTN</name>
<reference evidence="1" key="1">
    <citation type="submission" date="2021-01" db="EMBL/GenBank/DDBJ databases">
        <title>Whole genome shotgun sequence of Virgisporangium ochraceum NBRC 16418.</title>
        <authorList>
            <person name="Komaki H."/>
            <person name="Tamura T."/>
        </authorList>
    </citation>
    <scope>NUCLEOTIDE SEQUENCE</scope>
    <source>
        <strain evidence="1">NBRC 16418</strain>
    </source>
</reference>
<organism evidence="1 2">
    <name type="scientific">Virgisporangium ochraceum</name>
    <dbReference type="NCBI Taxonomy" id="65505"/>
    <lineage>
        <taxon>Bacteria</taxon>
        <taxon>Bacillati</taxon>
        <taxon>Actinomycetota</taxon>
        <taxon>Actinomycetes</taxon>
        <taxon>Micromonosporales</taxon>
        <taxon>Micromonosporaceae</taxon>
        <taxon>Virgisporangium</taxon>
    </lineage>
</organism>
<comment type="caution">
    <text evidence="1">The sequence shown here is derived from an EMBL/GenBank/DDBJ whole genome shotgun (WGS) entry which is preliminary data.</text>
</comment>
<protein>
    <recommendedName>
        <fullName evidence="3">Nitroreductase</fullName>
    </recommendedName>
</protein>
<dbReference type="EMBL" id="BOPH01000088">
    <property type="protein sequence ID" value="GIJ71486.1"/>
    <property type="molecule type" value="Genomic_DNA"/>
</dbReference>
<evidence type="ECO:0000313" key="1">
    <source>
        <dbReference type="EMBL" id="GIJ71486.1"/>
    </source>
</evidence>